<evidence type="ECO:0008006" key="5">
    <source>
        <dbReference type="Google" id="ProtNLM"/>
    </source>
</evidence>
<dbReference type="InterPro" id="IPR027417">
    <property type="entry name" value="P-loop_NTPase"/>
</dbReference>
<dbReference type="Proteomes" id="UP000184050">
    <property type="component" value="Unassembled WGS sequence"/>
</dbReference>
<dbReference type="Gene3D" id="3.40.50.300">
    <property type="entry name" value="P-loop containing nucleotide triphosphate hydrolases"/>
    <property type="match status" value="1"/>
</dbReference>
<dbReference type="Pfam" id="PF01637">
    <property type="entry name" value="ATPase_2"/>
    <property type="match status" value="1"/>
</dbReference>
<evidence type="ECO:0000259" key="1">
    <source>
        <dbReference type="Pfam" id="PF01637"/>
    </source>
</evidence>
<reference evidence="3 4" key="1">
    <citation type="submission" date="2016-11" db="EMBL/GenBank/DDBJ databases">
        <authorList>
            <person name="Jaros S."/>
            <person name="Januszkiewicz K."/>
            <person name="Wedrychowicz H."/>
        </authorList>
    </citation>
    <scope>NUCLEOTIDE SEQUENCE [LARGE SCALE GENOMIC DNA]</scope>
    <source>
        <strain evidence="3 4">DSM 27063</strain>
    </source>
</reference>
<organism evidence="3 4">
    <name type="scientific">Tangfeifania diversioriginum</name>
    <dbReference type="NCBI Taxonomy" id="1168035"/>
    <lineage>
        <taxon>Bacteria</taxon>
        <taxon>Pseudomonadati</taxon>
        <taxon>Bacteroidota</taxon>
        <taxon>Bacteroidia</taxon>
        <taxon>Marinilabiliales</taxon>
        <taxon>Prolixibacteraceae</taxon>
        <taxon>Tangfeifania</taxon>
    </lineage>
</organism>
<dbReference type="PANTHER" id="PTHR34704">
    <property type="entry name" value="ATPASE"/>
    <property type="match status" value="1"/>
</dbReference>
<evidence type="ECO:0000313" key="3">
    <source>
        <dbReference type="EMBL" id="SHK08954.1"/>
    </source>
</evidence>
<dbReference type="PANTHER" id="PTHR34704:SF1">
    <property type="entry name" value="ATPASE"/>
    <property type="match status" value="1"/>
</dbReference>
<evidence type="ECO:0000259" key="2">
    <source>
        <dbReference type="Pfam" id="PF03008"/>
    </source>
</evidence>
<dbReference type="EMBL" id="FQZE01000064">
    <property type="protein sequence ID" value="SHK08954.1"/>
    <property type="molecule type" value="Genomic_DNA"/>
</dbReference>
<dbReference type="InterPro" id="IPR011579">
    <property type="entry name" value="ATPase_dom"/>
</dbReference>
<dbReference type="GO" id="GO:0005524">
    <property type="term" value="F:ATP binding"/>
    <property type="evidence" value="ECO:0007669"/>
    <property type="project" value="InterPro"/>
</dbReference>
<gene>
    <name evidence="3" type="ORF">SAMN05444280_1647</name>
</gene>
<evidence type="ECO:0000313" key="4">
    <source>
        <dbReference type="Proteomes" id="UP000184050"/>
    </source>
</evidence>
<dbReference type="SUPFAM" id="SSF46785">
    <property type="entry name" value="Winged helix' DNA-binding domain"/>
    <property type="match status" value="1"/>
</dbReference>
<protein>
    <recommendedName>
        <fullName evidence="5">DUF234 domain-containing protein</fullName>
    </recommendedName>
</protein>
<accession>A0A1M6PLV9</accession>
<proteinExistence type="predicted"/>
<feature type="domain" description="ATPase" evidence="1">
    <location>
        <begin position="3"/>
        <end position="196"/>
    </location>
</feature>
<feature type="domain" description="DUF234" evidence="2">
    <location>
        <begin position="308"/>
        <end position="400"/>
    </location>
</feature>
<dbReference type="InterPro" id="IPR004256">
    <property type="entry name" value="DUF234"/>
</dbReference>
<name>A0A1M6PLV9_9BACT</name>
<dbReference type="InterPro" id="IPR036390">
    <property type="entry name" value="WH_DNA-bd_sf"/>
</dbReference>
<keyword evidence="4" id="KW-1185">Reference proteome</keyword>
<dbReference type="AlphaFoldDB" id="A0A1M6PLV9"/>
<sequence>MKFLNRNKEISRLRKSFKSDVFRLIVIYGRRRLGKTRLLQQIVRDDDIYFIADQRESLVQIQSLAKQIALKNKDFDRVSYPDWLSLFISLAKWTNKRRTLFIDEFPYLVKNKPELPSILQKLIDEEKNLPFNLVLCGSSQQMMQKMVIDHNAPLYGRANEIIKINPMNIYWLKEALACSYEDAIEEYSVWGGVPRYWEIRQQAGSFKEAIINQVFDIHGLLHEEPLRLFLDDTRDSVQMHTLISIIASGASRLSEIGSRIGKPVTQLNRPLQRLIELGYIKREIPFGLSKRNTKKSLYKVADPFMHFYYKFVIPEKTSLELGYTEQIYDHVLKESFSDYCSEIWEELCRQAVPALMKSNLFTAGARWWGNDLLNKPSEIDIVAESRNKKEILLGEAKWSSSRNILAVMKKLDHKCQYLPFTKGKTMHKVLFLKSKPAKVPEDYIIFTPKDVVEALL</sequence>
<dbReference type="STRING" id="1168035.SAMN05444280_1647"/>
<dbReference type="Pfam" id="PF03008">
    <property type="entry name" value="DUF234"/>
    <property type="match status" value="1"/>
</dbReference>
<dbReference type="OrthoDB" id="9813134at2"/>
<dbReference type="RefSeq" id="WP_073174128.1">
    <property type="nucleotide sequence ID" value="NZ_FQZE01000064.1"/>
</dbReference>
<dbReference type="SUPFAM" id="SSF52540">
    <property type="entry name" value="P-loop containing nucleoside triphosphate hydrolases"/>
    <property type="match status" value="1"/>
</dbReference>